<dbReference type="Gene3D" id="3.30.420.10">
    <property type="entry name" value="Ribonuclease H-like superfamily/Ribonuclease H"/>
    <property type="match status" value="1"/>
</dbReference>
<organism evidence="1 2">
    <name type="scientific">Paramagnetospirillum marisnigri</name>
    <dbReference type="NCBI Taxonomy" id="1285242"/>
    <lineage>
        <taxon>Bacteria</taxon>
        <taxon>Pseudomonadati</taxon>
        <taxon>Pseudomonadota</taxon>
        <taxon>Alphaproteobacteria</taxon>
        <taxon>Rhodospirillales</taxon>
        <taxon>Magnetospirillaceae</taxon>
        <taxon>Paramagnetospirillum</taxon>
    </lineage>
</organism>
<sequence length="179" mass="19260">MSGGLLALDLATVTGWAYAPIPAAPPPTELERAASLPPEPLGGTFRSGEPGCSVGRFLSLYGDWLARHLADLNPAGVIYEAPILPEQANHATTIKLMGLAAVTELICHRRRIPWVRTAQPSSVKLTFTGHGRATKDKMIAACKARGWTPIDDNHGDALALWEHGCGLVHTERARRREAT</sequence>
<evidence type="ECO:0000313" key="1">
    <source>
        <dbReference type="EMBL" id="OAN53875.1"/>
    </source>
</evidence>
<dbReference type="EMBL" id="LWQT01000038">
    <property type="protein sequence ID" value="OAN53875.1"/>
    <property type="molecule type" value="Genomic_DNA"/>
</dbReference>
<proteinExistence type="predicted"/>
<accession>A0A178MWM1</accession>
<protein>
    <submittedName>
        <fullName evidence="1">Uncharacterized protein</fullName>
    </submittedName>
</protein>
<dbReference type="SUPFAM" id="SSF53098">
    <property type="entry name" value="Ribonuclease H-like"/>
    <property type="match status" value="1"/>
</dbReference>
<keyword evidence="2" id="KW-1185">Reference proteome</keyword>
<name>A0A178MWM1_9PROT</name>
<reference evidence="1 2" key="1">
    <citation type="submission" date="2016-04" db="EMBL/GenBank/DDBJ databases">
        <title>Draft genome sequence of freshwater magnetotactic bacteria Magnetospirillum marisnigri SP-1 and Magnetospirillum moscoviense BB-1.</title>
        <authorList>
            <person name="Koziaeva V."/>
            <person name="Dziuba M.V."/>
            <person name="Ivanov T.M."/>
            <person name="Kuznetsov B."/>
            <person name="Grouzdev D.S."/>
        </authorList>
    </citation>
    <scope>NUCLEOTIDE SEQUENCE [LARGE SCALE GENOMIC DNA]</scope>
    <source>
        <strain evidence="1 2">SP-1</strain>
    </source>
</reference>
<evidence type="ECO:0000313" key="2">
    <source>
        <dbReference type="Proteomes" id="UP000078428"/>
    </source>
</evidence>
<dbReference type="InterPro" id="IPR036397">
    <property type="entry name" value="RNaseH_sf"/>
</dbReference>
<dbReference type="GO" id="GO:0003676">
    <property type="term" value="F:nucleic acid binding"/>
    <property type="evidence" value="ECO:0007669"/>
    <property type="project" value="InterPro"/>
</dbReference>
<dbReference type="Proteomes" id="UP000078428">
    <property type="component" value="Unassembled WGS sequence"/>
</dbReference>
<dbReference type="AlphaFoldDB" id="A0A178MWM1"/>
<dbReference type="STRING" id="1285242.A6A04_13360"/>
<dbReference type="OrthoDB" id="7304852at2"/>
<dbReference type="InterPro" id="IPR012337">
    <property type="entry name" value="RNaseH-like_sf"/>
</dbReference>
<dbReference type="RefSeq" id="WP_068489901.1">
    <property type="nucleotide sequence ID" value="NZ_LWQT01000038.1"/>
</dbReference>
<comment type="caution">
    <text evidence="1">The sequence shown here is derived from an EMBL/GenBank/DDBJ whole genome shotgun (WGS) entry which is preliminary data.</text>
</comment>
<gene>
    <name evidence="1" type="ORF">A6A04_13360</name>
</gene>